<proteinExistence type="inferred from homology"/>
<feature type="compositionally biased region" description="Basic and acidic residues" evidence="2">
    <location>
        <begin position="244"/>
        <end position="257"/>
    </location>
</feature>
<feature type="compositionally biased region" description="Polar residues" evidence="2">
    <location>
        <begin position="11"/>
        <end position="22"/>
    </location>
</feature>
<dbReference type="OrthoDB" id="341898at2759"/>
<feature type="compositionally biased region" description="Basic and acidic residues" evidence="2">
    <location>
        <begin position="366"/>
        <end position="411"/>
    </location>
</feature>
<accession>A0A8H5F659</accession>
<reference evidence="3 4" key="1">
    <citation type="journal article" date="2020" name="ISME J.">
        <title>Uncovering the hidden diversity of litter-decomposition mechanisms in mushroom-forming fungi.</title>
        <authorList>
            <person name="Floudas D."/>
            <person name="Bentzer J."/>
            <person name="Ahren D."/>
            <person name="Johansson T."/>
            <person name="Persson P."/>
            <person name="Tunlid A."/>
        </authorList>
    </citation>
    <scope>NUCLEOTIDE SEQUENCE [LARGE SCALE GENOMIC DNA]</scope>
    <source>
        <strain evidence="3 4">CBS 175.51</strain>
    </source>
</reference>
<dbReference type="AlphaFoldDB" id="A0A8H5F659"/>
<dbReference type="InterPro" id="IPR015267">
    <property type="entry name" value="PPP4R2"/>
</dbReference>
<feature type="compositionally biased region" description="Low complexity" evidence="2">
    <location>
        <begin position="151"/>
        <end position="167"/>
    </location>
</feature>
<gene>
    <name evidence="3" type="ORF">D9611_004340</name>
</gene>
<feature type="compositionally biased region" description="Polar residues" evidence="2">
    <location>
        <begin position="168"/>
        <end position="186"/>
    </location>
</feature>
<evidence type="ECO:0000313" key="3">
    <source>
        <dbReference type="EMBL" id="KAF5324703.1"/>
    </source>
</evidence>
<feature type="region of interest" description="Disordered" evidence="2">
    <location>
        <begin position="209"/>
        <end position="272"/>
    </location>
</feature>
<dbReference type="GO" id="GO:0030289">
    <property type="term" value="C:protein phosphatase 4 complex"/>
    <property type="evidence" value="ECO:0007669"/>
    <property type="project" value="InterPro"/>
</dbReference>
<comment type="caution">
    <text evidence="3">The sequence shown here is derived from an EMBL/GenBank/DDBJ whole genome shotgun (WGS) entry which is preliminary data.</text>
</comment>
<feature type="region of interest" description="Disordered" evidence="2">
    <location>
        <begin position="1"/>
        <end position="22"/>
    </location>
</feature>
<feature type="region of interest" description="Disordered" evidence="2">
    <location>
        <begin position="50"/>
        <end position="69"/>
    </location>
</feature>
<organism evidence="3 4">
    <name type="scientific">Ephemerocybe angulata</name>
    <dbReference type="NCBI Taxonomy" id="980116"/>
    <lineage>
        <taxon>Eukaryota</taxon>
        <taxon>Fungi</taxon>
        <taxon>Dikarya</taxon>
        <taxon>Basidiomycota</taxon>
        <taxon>Agaricomycotina</taxon>
        <taxon>Agaricomycetes</taxon>
        <taxon>Agaricomycetidae</taxon>
        <taxon>Agaricales</taxon>
        <taxon>Agaricineae</taxon>
        <taxon>Psathyrellaceae</taxon>
        <taxon>Ephemerocybe</taxon>
    </lineage>
</organism>
<sequence length="411" mass="45249">MSDHNAILQDIATSDDISGSTLTVSSTDWDELRQIIRTKLEQNVSQYNLTPPPPPPPFNATPSTHGGLRLPPFPPKKLSQLHMYDPPLSYMNEEQVKEALQAVFDQLESFDEGPPFTIQRLCELLLDPKRHYKSVGKYLRAVEKSILVTSSHNSFPSEPSTSSNPSNGHSNANNMPTNPSSTSTIAFATRSTPSTPLFSPIAFLHEDARLSRSRSRSISPTRGLGLSDEPHDDEEDTKMFSFKHKADSRVEGQKYREGTQPPTSPTPEPETPLLMSAALPLKGGKVKAEPVGEVGETGAVGLGMVDELDDPNPGHMSDGPTPLTIAGGAKPFLGSLQERFVKSESMEEDQKEQKEPSPSANPNKKAKIEQSLIKKEDELRGLREKAKEAMKEAKESKVKKEEEEKEVKMDE</sequence>
<evidence type="ECO:0000313" key="4">
    <source>
        <dbReference type="Proteomes" id="UP000541558"/>
    </source>
</evidence>
<dbReference type="GO" id="GO:0005634">
    <property type="term" value="C:nucleus"/>
    <property type="evidence" value="ECO:0007669"/>
    <property type="project" value="TreeGrafter"/>
</dbReference>
<evidence type="ECO:0008006" key="5">
    <source>
        <dbReference type="Google" id="ProtNLM"/>
    </source>
</evidence>
<feature type="region of interest" description="Disordered" evidence="2">
    <location>
        <begin position="303"/>
        <end position="411"/>
    </location>
</feature>
<feature type="region of interest" description="Disordered" evidence="2">
    <location>
        <begin position="151"/>
        <end position="186"/>
    </location>
</feature>
<protein>
    <recommendedName>
        <fullName evidence="5">PPP4R2-domain-containing protein</fullName>
    </recommendedName>
</protein>
<name>A0A8H5F659_9AGAR</name>
<evidence type="ECO:0000256" key="1">
    <source>
        <dbReference type="ARBA" id="ARBA00009207"/>
    </source>
</evidence>
<dbReference type="EMBL" id="JAACJK010000164">
    <property type="protein sequence ID" value="KAF5324703.1"/>
    <property type="molecule type" value="Genomic_DNA"/>
</dbReference>
<dbReference type="PANTHER" id="PTHR16487:SF0">
    <property type="entry name" value="PROTEIN PHOSPHATASE 4 REGULATORY SUBUNIT 2-RELATED"/>
    <property type="match status" value="1"/>
</dbReference>
<dbReference type="GO" id="GO:0019888">
    <property type="term" value="F:protein phosphatase regulator activity"/>
    <property type="evidence" value="ECO:0007669"/>
    <property type="project" value="InterPro"/>
</dbReference>
<dbReference type="PANTHER" id="PTHR16487">
    <property type="entry name" value="PPP4R2-RELATED PROTEIN"/>
    <property type="match status" value="1"/>
</dbReference>
<dbReference type="GO" id="GO:0005737">
    <property type="term" value="C:cytoplasm"/>
    <property type="evidence" value="ECO:0007669"/>
    <property type="project" value="TreeGrafter"/>
</dbReference>
<dbReference type="Proteomes" id="UP000541558">
    <property type="component" value="Unassembled WGS sequence"/>
</dbReference>
<evidence type="ECO:0000256" key="2">
    <source>
        <dbReference type="SAM" id="MobiDB-lite"/>
    </source>
</evidence>
<keyword evidence="4" id="KW-1185">Reference proteome</keyword>
<feature type="compositionally biased region" description="Pro residues" evidence="2">
    <location>
        <begin position="50"/>
        <end position="59"/>
    </location>
</feature>
<comment type="similarity">
    <text evidence="1">Belongs to the PPP4R2 family.</text>
</comment>
<dbReference type="Pfam" id="PF09184">
    <property type="entry name" value="PPP4R2"/>
    <property type="match status" value="1"/>
</dbReference>